<feature type="domain" description="C2" evidence="11">
    <location>
        <begin position="729"/>
        <end position="848"/>
    </location>
</feature>
<feature type="region of interest" description="Disordered" evidence="10">
    <location>
        <begin position="115"/>
        <end position="183"/>
    </location>
</feature>
<keyword evidence="5" id="KW-0479">Metal-binding</keyword>
<evidence type="ECO:0000256" key="3">
    <source>
        <dbReference type="ARBA" id="ARBA00022475"/>
    </source>
</evidence>
<evidence type="ECO:0000256" key="7">
    <source>
        <dbReference type="ARBA" id="ARBA00023136"/>
    </source>
</evidence>
<name>A0A7S1J2Q0_9EUGL</name>
<dbReference type="GO" id="GO:0046872">
    <property type="term" value="F:metal ion binding"/>
    <property type="evidence" value="ECO:0007669"/>
    <property type="project" value="UniProtKB-KW"/>
</dbReference>
<dbReference type="Pfam" id="PF00168">
    <property type="entry name" value="C2"/>
    <property type="match status" value="5"/>
</dbReference>
<dbReference type="PANTHER" id="PTHR45933">
    <property type="entry name" value="PROTEIN C2-DOMAIN ABA-RELATED 4"/>
    <property type="match status" value="1"/>
</dbReference>
<organism evidence="12">
    <name type="scientific">Eutreptiella gymnastica</name>
    <dbReference type="NCBI Taxonomy" id="73025"/>
    <lineage>
        <taxon>Eukaryota</taxon>
        <taxon>Discoba</taxon>
        <taxon>Euglenozoa</taxon>
        <taxon>Euglenida</taxon>
        <taxon>Spirocuta</taxon>
        <taxon>Euglenophyceae</taxon>
        <taxon>Eutreptiales</taxon>
        <taxon>Eutreptiaceae</taxon>
        <taxon>Eutreptiella</taxon>
    </lineage>
</organism>
<gene>
    <name evidence="12" type="ORF">EGYM00392_LOCUS41588</name>
</gene>
<reference evidence="12" key="1">
    <citation type="submission" date="2021-01" db="EMBL/GenBank/DDBJ databases">
        <authorList>
            <person name="Corre E."/>
            <person name="Pelletier E."/>
            <person name="Niang G."/>
            <person name="Scheremetjew M."/>
            <person name="Finn R."/>
            <person name="Kale V."/>
            <person name="Holt S."/>
            <person name="Cochrane G."/>
            <person name="Meng A."/>
            <person name="Brown T."/>
            <person name="Cohen L."/>
        </authorList>
    </citation>
    <scope>NUCLEOTIDE SEQUENCE</scope>
    <source>
        <strain evidence="12">NIES-381</strain>
    </source>
</reference>
<dbReference type="GO" id="GO:0005634">
    <property type="term" value="C:nucleus"/>
    <property type="evidence" value="ECO:0007669"/>
    <property type="project" value="UniProtKB-SubCell"/>
</dbReference>
<evidence type="ECO:0000256" key="9">
    <source>
        <dbReference type="ARBA" id="ARBA00024037"/>
    </source>
</evidence>
<dbReference type="InterPro" id="IPR035892">
    <property type="entry name" value="C2_domain_sf"/>
</dbReference>
<dbReference type="PANTHER" id="PTHR45933:SF5">
    <property type="entry name" value="PROTEIN C2-DOMAIN ABA-RELATED 4"/>
    <property type="match status" value="1"/>
</dbReference>
<dbReference type="SUPFAM" id="SSF49562">
    <property type="entry name" value="C2 domain (Calcium/lipid-binding domain, CaLB)"/>
    <property type="match status" value="4"/>
</dbReference>
<evidence type="ECO:0000259" key="11">
    <source>
        <dbReference type="PROSITE" id="PS50004"/>
    </source>
</evidence>
<dbReference type="GO" id="GO:0005886">
    <property type="term" value="C:plasma membrane"/>
    <property type="evidence" value="ECO:0007669"/>
    <property type="project" value="UniProtKB-SubCell"/>
</dbReference>
<feature type="compositionally biased region" description="Basic and acidic residues" evidence="10">
    <location>
        <begin position="650"/>
        <end position="660"/>
    </location>
</feature>
<evidence type="ECO:0000256" key="4">
    <source>
        <dbReference type="ARBA" id="ARBA00022682"/>
    </source>
</evidence>
<feature type="region of interest" description="Disordered" evidence="10">
    <location>
        <begin position="640"/>
        <end position="665"/>
    </location>
</feature>
<keyword evidence="7" id="KW-0472">Membrane</keyword>
<keyword evidence="8" id="KW-0539">Nucleus</keyword>
<evidence type="ECO:0000256" key="2">
    <source>
        <dbReference type="ARBA" id="ARBA00004236"/>
    </source>
</evidence>
<keyword evidence="4" id="KW-0938">Abscisic acid signaling pathway</keyword>
<proteinExistence type="inferred from homology"/>
<comment type="similarity">
    <text evidence="9">Belongs to the plant CAR protein family.</text>
</comment>
<evidence type="ECO:0000256" key="10">
    <source>
        <dbReference type="SAM" id="MobiDB-lite"/>
    </source>
</evidence>
<comment type="subcellular location">
    <subcellularLocation>
        <location evidence="2">Cell membrane</location>
    </subcellularLocation>
    <subcellularLocation>
        <location evidence="1">Nucleus</location>
    </subcellularLocation>
</comment>
<dbReference type="EMBL" id="HBGA01111784">
    <property type="protein sequence ID" value="CAD9030449.1"/>
    <property type="molecule type" value="Transcribed_RNA"/>
</dbReference>
<feature type="region of interest" description="Disordered" evidence="10">
    <location>
        <begin position="304"/>
        <end position="327"/>
    </location>
</feature>
<accession>A0A7S1J2Q0</accession>
<dbReference type="InterPro" id="IPR000008">
    <property type="entry name" value="C2_dom"/>
</dbReference>
<protein>
    <recommendedName>
        <fullName evidence="11">C2 domain-containing protein</fullName>
    </recommendedName>
</protein>
<evidence type="ECO:0000256" key="5">
    <source>
        <dbReference type="ARBA" id="ARBA00022723"/>
    </source>
</evidence>
<dbReference type="GO" id="GO:0009738">
    <property type="term" value="P:abscisic acid-activated signaling pathway"/>
    <property type="evidence" value="ECO:0007669"/>
    <property type="project" value="UniProtKB-KW"/>
</dbReference>
<dbReference type="InterPro" id="IPR044562">
    <property type="entry name" value="CAR1-11"/>
</dbReference>
<dbReference type="Gene3D" id="2.60.40.150">
    <property type="entry name" value="C2 domain"/>
    <property type="match status" value="3"/>
</dbReference>
<keyword evidence="3" id="KW-1003">Cell membrane</keyword>
<dbReference type="AlphaFoldDB" id="A0A7S1J2Q0"/>
<feature type="compositionally biased region" description="Polar residues" evidence="10">
    <location>
        <begin position="310"/>
        <end position="327"/>
    </location>
</feature>
<dbReference type="PROSITE" id="PS50004">
    <property type="entry name" value="C2"/>
    <property type="match status" value="1"/>
</dbReference>
<evidence type="ECO:0000256" key="8">
    <source>
        <dbReference type="ARBA" id="ARBA00023242"/>
    </source>
</evidence>
<evidence type="ECO:0000313" key="12">
    <source>
        <dbReference type="EMBL" id="CAD9030449.1"/>
    </source>
</evidence>
<dbReference type="SMART" id="SM00239">
    <property type="entry name" value="C2"/>
    <property type="match status" value="5"/>
</dbReference>
<keyword evidence="6" id="KW-0106">Calcium</keyword>
<evidence type="ECO:0000256" key="6">
    <source>
        <dbReference type="ARBA" id="ARBA00022837"/>
    </source>
</evidence>
<feature type="compositionally biased region" description="Low complexity" evidence="10">
    <location>
        <begin position="156"/>
        <end position="173"/>
    </location>
</feature>
<evidence type="ECO:0000256" key="1">
    <source>
        <dbReference type="ARBA" id="ARBA00004123"/>
    </source>
</evidence>
<sequence>MAEVQQEVDEWCVTATCGDMEKRTKKAGSNLVWNEAVLLRVQPNTFEVELEIIDKKGQSKGYGAIYISEVPSSGPLRSSLEMFMTQWGKRQRTGVLTVVTKRQFPNILDSLVQTCPSGGGSSRASGTTLSESGSSKSERMQKGSLGPSGAPHLVMPQSSISGSPPTSPSPSLSAEHKGHKGSSPAQPINVMILVVSACNLHEVSGEVYLKFQGGSVVRKTSMRDARAPVWNEEVRMTLPAACTNVEVCLMSGDKVKGEGSIPTAHFDMPASPTPLDLHSTFWHKKVLVGQLQLSLRRLPQQAVAFKDPTSGDQHNTSSSNLELPGQQTLSPRIYRQNSVVVDNESSGAVPWIIVTPADTGSENTTCFMTNSVLQLRVIKIAGLLRPAHDWIYVKVTYGNQCHRTSVIGAEPGKSQQGDITFGSETLNYMYSGEEELIFNVVDIIEDVLVARAVVKKDAIDTESSKGVKLRVPLTISDDARSKSMSGEAFLKVYIRYMSSPQAKQAFNLHSMSDPHLMVPSSVLMELKNKDQKIREYEVCIERMQQEIAREKRFERMVPQLQSELARKQTVIKGLMDALKDPTSQQAQTVLAITVHEANDLDSLSNALHVRLEYKNEVQKTTVKNNPAWNETLCFAIPVQSSADAPTSPKPVKDAPEKGEKGDDDDEAELTELVARVCEGDTTIATAAILVEELGIEFEGPSVQVQMELVQTLWGKRRVRGTLDVTFSLRTEEKRADLARSHSKLPIMDITVLNGIDMKGLDSLHVQLTYDQQTVKTSALYDTFHPVWNEVLTMYIPATDPPEELTVEVYDTDICIGTGTLLLSDLEEEGDDWPIAEVPLHEVFLHRWQPAGSVRLQVAIHSTCFGGAANTRKAQIYNLEQALEEKDGEILVLTSQLAITEARLAEAEKALGVVTEIEEEEGEENDQPTSMVFLFTIQEVTGLQLTPNNQYYVRLDFDQSDQRTTSIPCANPLAWNETLKFKANLATLEDEVEVTVFQNSGSSVAGSMGAGCFRISDFEFEDGTREDVEVSLLYDDQHAGTLKLILEYEMDEEDEGG</sequence>